<keyword evidence="4" id="KW-1185">Reference proteome</keyword>
<feature type="coiled-coil region" evidence="1">
    <location>
        <begin position="5"/>
        <end position="60"/>
    </location>
</feature>
<reference evidence="3" key="1">
    <citation type="journal article" date="2023" name="bioRxiv">
        <title>Improved chromosome-level genome assembly for marigold (Tagetes erecta).</title>
        <authorList>
            <person name="Jiang F."/>
            <person name="Yuan L."/>
            <person name="Wang S."/>
            <person name="Wang H."/>
            <person name="Xu D."/>
            <person name="Wang A."/>
            <person name="Fan W."/>
        </authorList>
    </citation>
    <scope>NUCLEOTIDE SEQUENCE</scope>
    <source>
        <strain evidence="3">WSJ</strain>
        <tissue evidence="3">Leaf</tissue>
    </source>
</reference>
<feature type="region of interest" description="Disordered" evidence="2">
    <location>
        <begin position="69"/>
        <end position="97"/>
    </location>
</feature>
<sequence length="868" mass="102550">MLTKNLDEKKKNADLTKEIENKVKELVKLSTLLNEKDEQIQDLKSESDLKNRQIEDLLKLIDSMKKVHADSSSEDIESSSRSEFTSSDDHHDHDDSIDDELDFEQEENSLQLALVKEVEDRFKPLAIVYPNVIHIQDTYTFENLKVDEAILKNVQSRYLWEERTFVNPILSDKDKQLVISNFLSQDQQEFLLNEIDRVKNSFEMTVEKLKQFPPLMIESSKSYSITYQRKKRRLNKGKSVIVEQERSEVKELTKIEKMDERIKKKLENDQFLTPKEYKRHLELTDIKAQSDQGIQSSQVNEEMSDSEMIEALQDLDDEDDLNLTVHNPESISETEIELNYPYEFYDEVLNFEFNEPTPEVKKTVEFAFSNKIMFLLQKGFNRVYLLGRTEEELDMDIQKLKSSETEEGEFDVEKHFEDLEAENPRTLLHPVIDRMKKDELKDWLFSRNYHVRQMENMNITQLRRMVETFQIKEKAERRMVKLHPFKDKYIDVSEKKPIHSPKKKSMIEIKEKYNIKSKVVRPYKVAKFVPSSKEEMENWFPKRPIGVSVRSLVEKGQTVQELLAKTVAYSTDHKAKIIAWKFDEDFKGFIIKRINGACEVYYFFTHIARLEQQDLKELRSLSLENHKFSVRGTSCEFMLDKLFTSDKDYYLSLAKLQDAKYLHEKSEEYKKKKTAFVPGLIRQFMLDDIAKYLPKLEQQGVKVFTGDQTSHPILRWFYDTGNKELVLARQKFEKVIGKDFVQDLCYFIHMIEILSVAYEKMALRKELLSLNVGTLKITSIKSLEINNRRNLIIKSATRNEEMFTKDDILNLAQETIEEMSQMPIIVKVNKHSKVVDQFKQYIKAVRDFWSIKPLSEFVEVKEEEIEEL</sequence>
<name>A0AAD8KHV9_TARER</name>
<dbReference type="EMBL" id="JAUHHV010000006">
    <property type="protein sequence ID" value="KAK1421808.1"/>
    <property type="molecule type" value="Genomic_DNA"/>
</dbReference>
<organism evidence="3 4">
    <name type="scientific">Tagetes erecta</name>
    <name type="common">African marigold</name>
    <dbReference type="NCBI Taxonomy" id="13708"/>
    <lineage>
        <taxon>Eukaryota</taxon>
        <taxon>Viridiplantae</taxon>
        <taxon>Streptophyta</taxon>
        <taxon>Embryophyta</taxon>
        <taxon>Tracheophyta</taxon>
        <taxon>Spermatophyta</taxon>
        <taxon>Magnoliopsida</taxon>
        <taxon>eudicotyledons</taxon>
        <taxon>Gunneridae</taxon>
        <taxon>Pentapetalae</taxon>
        <taxon>asterids</taxon>
        <taxon>campanulids</taxon>
        <taxon>Asterales</taxon>
        <taxon>Asteraceae</taxon>
        <taxon>Asteroideae</taxon>
        <taxon>Heliantheae alliance</taxon>
        <taxon>Tageteae</taxon>
        <taxon>Tagetes</taxon>
    </lineage>
</organism>
<dbReference type="Proteomes" id="UP001229421">
    <property type="component" value="Unassembled WGS sequence"/>
</dbReference>
<evidence type="ECO:0000256" key="1">
    <source>
        <dbReference type="SAM" id="Coils"/>
    </source>
</evidence>
<dbReference type="AlphaFoldDB" id="A0AAD8KHV9"/>
<keyword evidence="1" id="KW-0175">Coiled coil</keyword>
<gene>
    <name evidence="3" type="ORF">QVD17_24442</name>
</gene>
<evidence type="ECO:0000313" key="3">
    <source>
        <dbReference type="EMBL" id="KAK1421808.1"/>
    </source>
</evidence>
<evidence type="ECO:0000256" key="2">
    <source>
        <dbReference type="SAM" id="MobiDB-lite"/>
    </source>
</evidence>
<proteinExistence type="predicted"/>
<accession>A0AAD8KHV9</accession>
<evidence type="ECO:0000313" key="4">
    <source>
        <dbReference type="Proteomes" id="UP001229421"/>
    </source>
</evidence>
<protein>
    <submittedName>
        <fullName evidence="3">Uncharacterized protein</fullName>
    </submittedName>
</protein>
<comment type="caution">
    <text evidence="3">The sequence shown here is derived from an EMBL/GenBank/DDBJ whole genome shotgun (WGS) entry which is preliminary data.</text>
</comment>